<dbReference type="Proteomes" id="UP001227230">
    <property type="component" value="Chromosome 16"/>
</dbReference>
<evidence type="ECO:0000256" key="5">
    <source>
        <dbReference type="ARBA" id="ARBA00023163"/>
    </source>
</evidence>
<accession>A0ABY9DEJ6</accession>
<dbReference type="Gene3D" id="1.10.10.60">
    <property type="entry name" value="Homeodomain-like"/>
    <property type="match status" value="1"/>
</dbReference>
<evidence type="ECO:0000256" key="7">
    <source>
        <dbReference type="SAM" id="MobiDB-lite"/>
    </source>
</evidence>
<dbReference type="InterPro" id="IPR051953">
    <property type="entry name" value="Plant_SW-associated_TFs"/>
</dbReference>
<evidence type="ECO:0000256" key="1">
    <source>
        <dbReference type="ARBA" id="ARBA00004123"/>
    </source>
</evidence>
<evidence type="ECO:0000259" key="8">
    <source>
        <dbReference type="PROSITE" id="PS50090"/>
    </source>
</evidence>
<name>A0ABY9DEJ6_VITVI</name>
<dbReference type="Pfam" id="PF00249">
    <property type="entry name" value="Myb_DNA-binding"/>
    <property type="match status" value="1"/>
</dbReference>
<dbReference type="InterPro" id="IPR017930">
    <property type="entry name" value="Myb_dom"/>
</dbReference>
<dbReference type="CDD" id="cd00167">
    <property type="entry name" value="SANT"/>
    <property type="match status" value="1"/>
</dbReference>
<feature type="region of interest" description="Disordered" evidence="7">
    <location>
        <begin position="1"/>
        <end position="31"/>
    </location>
</feature>
<keyword evidence="2" id="KW-0677">Repeat</keyword>
<feature type="compositionally biased region" description="Basic and acidic residues" evidence="7">
    <location>
        <begin position="1"/>
        <end position="22"/>
    </location>
</feature>
<sequence>MVRPEEQTPRWTTKEEDQRNNDLDPNVQRGNFSQEEDEAIICFQSLYGNSWESIVAHLPGRTDNDVKNRWYSHLKKQLWRSNDEHILDPQSSTRDQPHATQLFHLNHNIDPNTSLSSIPTPVSASQEIVNQRKVLVMRVEYSDDGEVIVRELRQLSGKNLRWRVPTIAACTEASSATLGGGAGGRVGGGLGGHRGRSLVEGLTTGCRNPSERKWVWQRCDGYGRLVVGEG</sequence>
<dbReference type="SMART" id="SM00717">
    <property type="entry name" value="SANT"/>
    <property type="match status" value="1"/>
</dbReference>
<gene>
    <name evidence="10" type="ORF">VitviT2T_024084</name>
</gene>
<feature type="domain" description="HTH myb-type" evidence="9">
    <location>
        <begin position="24"/>
        <end position="78"/>
    </location>
</feature>
<evidence type="ECO:0000256" key="3">
    <source>
        <dbReference type="ARBA" id="ARBA00023015"/>
    </source>
</evidence>
<protein>
    <submittedName>
        <fullName evidence="10">Uncharacterized protein</fullName>
    </submittedName>
</protein>
<dbReference type="PROSITE" id="PS51294">
    <property type="entry name" value="HTH_MYB"/>
    <property type="match status" value="1"/>
</dbReference>
<keyword evidence="11" id="KW-1185">Reference proteome</keyword>
<dbReference type="PANTHER" id="PTHR47997:SF67">
    <property type="entry name" value="R2R3MYB-DOMAIN PROTEIN"/>
    <property type="match status" value="1"/>
</dbReference>
<organism evidence="10 11">
    <name type="scientific">Vitis vinifera</name>
    <name type="common">Grape</name>
    <dbReference type="NCBI Taxonomy" id="29760"/>
    <lineage>
        <taxon>Eukaryota</taxon>
        <taxon>Viridiplantae</taxon>
        <taxon>Streptophyta</taxon>
        <taxon>Embryophyta</taxon>
        <taxon>Tracheophyta</taxon>
        <taxon>Spermatophyta</taxon>
        <taxon>Magnoliopsida</taxon>
        <taxon>eudicotyledons</taxon>
        <taxon>Gunneridae</taxon>
        <taxon>Pentapetalae</taxon>
        <taxon>rosids</taxon>
        <taxon>Vitales</taxon>
        <taxon>Vitaceae</taxon>
        <taxon>Viteae</taxon>
        <taxon>Vitis</taxon>
    </lineage>
</organism>
<proteinExistence type="predicted"/>
<reference evidence="10 11" key="1">
    <citation type="journal article" date="2023" name="Hortic Res">
        <title>The complete reference genome for grapevine (Vitis vinifera L.) genetics and breeding.</title>
        <authorList>
            <person name="Shi X."/>
            <person name="Cao S."/>
            <person name="Wang X."/>
            <person name="Huang S."/>
            <person name="Wang Y."/>
            <person name="Liu Z."/>
            <person name="Liu W."/>
            <person name="Leng X."/>
            <person name="Peng Y."/>
            <person name="Wang N."/>
            <person name="Wang Y."/>
            <person name="Ma Z."/>
            <person name="Xu X."/>
            <person name="Zhang F."/>
            <person name="Xue H."/>
            <person name="Zhong H."/>
            <person name="Wang Y."/>
            <person name="Zhang K."/>
            <person name="Velt A."/>
            <person name="Avia K."/>
            <person name="Holtgrawe D."/>
            <person name="Grimplet J."/>
            <person name="Matus J.T."/>
            <person name="Ware D."/>
            <person name="Wu X."/>
            <person name="Wang H."/>
            <person name="Liu C."/>
            <person name="Fang Y."/>
            <person name="Rustenholz C."/>
            <person name="Cheng Z."/>
            <person name="Xiao H."/>
            <person name="Zhou Y."/>
        </authorList>
    </citation>
    <scope>NUCLEOTIDE SEQUENCE [LARGE SCALE GENOMIC DNA]</scope>
    <source>
        <strain evidence="11">cv. Pinot noir / PN40024</strain>
        <tissue evidence="10">Leaf</tissue>
    </source>
</reference>
<keyword evidence="3" id="KW-0805">Transcription regulation</keyword>
<dbReference type="PROSITE" id="PS50090">
    <property type="entry name" value="MYB_LIKE"/>
    <property type="match status" value="1"/>
</dbReference>
<keyword evidence="6" id="KW-0539">Nucleus</keyword>
<evidence type="ECO:0000313" key="11">
    <source>
        <dbReference type="Proteomes" id="UP001227230"/>
    </source>
</evidence>
<evidence type="ECO:0000259" key="9">
    <source>
        <dbReference type="PROSITE" id="PS51294"/>
    </source>
</evidence>
<dbReference type="PANTHER" id="PTHR47997">
    <property type="entry name" value="MYB DOMAIN PROTEIN 55"/>
    <property type="match status" value="1"/>
</dbReference>
<keyword evidence="5" id="KW-0804">Transcription</keyword>
<evidence type="ECO:0000313" key="10">
    <source>
        <dbReference type="EMBL" id="WKA06169.1"/>
    </source>
</evidence>
<dbReference type="SUPFAM" id="SSF46689">
    <property type="entry name" value="Homeodomain-like"/>
    <property type="match status" value="1"/>
</dbReference>
<dbReference type="InterPro" id="IPR009057">
    <property type="entry name" value="Homeodomain-like_sf"/>
</dbReference>
<evidence type="ECO:0000256" key="6">
    <source>
        <dbReference type="ARBA" id="ARBA00023242"/>
    </source>
</evidence>
<feature type="domain" description="Myb-like" evidence="8">
    <location>
        <begin position="24"/>
        <end position="74"/>
    </location>
</feature>
<dbReference type="InterPro" id="IPR001005">
    <property type="entry name" value="SANT/Myb"/>
</dbReference>
<evidence type="ECO:0000256" key="4">
    <source>
        <dbReference type="ARBA" id="ARBA00023125"/>
    </source>
</evidence>
<dbReference type="EMBL" id="CP126663">
    <property type="protein sequence ID" value="WKA06169.1"/>
    <property type="molecule type" value="Genomic_DNA"/>
</dbReference>
<keyword evidence="4" id="KW-0238">DNA-binding</keyword>
<evidence type="ECO:0000256" key="2">
    <source>
        <dbReference type="ARBA" id="ARBA00022737"/>
    </source>
</evidence>
<comment type="subcellular location">
    <subcellularLocation>
        <location evidence="1">Nucleus</location>
    </subcellularLocation>
</comment>